<accession>A0A6B8RIP7</accession>
<feature type="domain" description="PDZ" evidence="6">
    <location>
        <begin position="406"/>
        <end position="497"/>
    </location>
</feature>
<dbReference type="Pfam" id="PF13365">
    <property type="entry name" value="Trypsin_2"/>
    <property type="match status" value="1"/>
</dbReference>
<feature type="compositionally biased region" description="Basic and acidic residues" evidence="4">
    <location>
        <begin position="1"/>
        <end position="26"/>
    </location>
</feature>
<keyword evidence="5" id="KW-1133">Transmembrane helix</keyword>
<dbReference type="InterPro" id="IPR001478">
    <property type="entry name" value="PDZ"/>
</dbReference>
<dbReference type="RefSeq" id="WP_155700273.1">
    <property type="nucleotide sequence ID" value="NZ_CP034235.1"/>
</dbReference>
<keyword evidence="5" id="KW-0472">Membrane</keyword>
<evidence type="ECO:0000256" key="4">
    <source>
        <dbReference type="SAM" id="MobiDB-lite"/>
    </source>
</evidence>
<evidence type="ECO:0000313" key="8">
    <source>
        <dbReference type="Proteomes" id="UP000426246"/>
    </source>
</evidence>
<dbReference type="SUPFAM" id="SSF50156">
    <property type="entry name" value="PDZ domain-like"/>
    <property type="match status" value="1"/>
</dbReference>
<name>A0A6B8RIP7_9BACL</name>
<dbReference type="SUPFAM" id="SSF50494">
    <property type="entry name" value="Trypsin-like serine proteases"/>
    <property type="match status" value="1"/>
</dbReference>
<dbReference type="OrthoDB" id="9758917at2"/>
<dbReference type="GO" id="GO:0006508">
    <property type="term" value="P:proteolysis"/>
    <property type="evidence" value="ECO:0007669"/>
    <property type="project" value="UniProtKB-KW"/>
</dbReference>
<dbReference type="SMART" id="SM00228">
    <property type="entry name" value="PDZ"/>
    <property type="match status" value="1"/>
</dbReference>
<keyword evidence="8" id="KW-1185">Reference proteome</keyword>
<feature type="compositionally biased region" description="Low complexity" evidence="4">
    <location>
        <begin position="27"/>
        <end position="38"/>
    </location>
</feature>
<dbReference type="EMBL" id="CP034235">
    <property type="protein sequence ID" value="QGQ95256.1"/>
    <property type="molecule type" value="Genomic_DNA"/>
</dbReference>
<dbReference type="Proteomes" id="UP000426246">
    <property type="component" value="Chromosome"/>
</dbReference>
<dbReference type="PANTHER" id="PTHR43343:SF3">
    <property type="entry name" value="PROTEASE DO-LIKE 8, CHLOROPLASTIC"/>
    <property type="match status" value="1"/>
</dbReference>
<evidence type="ECO:0000256" key="5">
    <source>
        <dbReference type="SAM" id="Phobius"/>
    </source>
</evidence>
<protein>
    <submittedName>
        <fullName evidence="7">PDZ domain-containing protein</fullName>
    </submittedName>
</protein>
<evidence type="ECO:0000256" key="1">
    <source>
        <dbReference type="ARBA" id="ARBA00022670"/>
    </source>
</evidence>
<proteinExistence type="predicted"/>
<gene>
    <name evidence="7" type="ORF">EHS13_10330</name>
</gene>
<keyword evidence="1" id="KW-0645">Protease</keyword>
<dbReference type="Gene3D" id="2.30.42.10">
    <property type="match status" value="1"/>
</dbReference>
<dbReference type="InterPro" id="IPR051201">
    <property type="entry name" value="Chloro_Bact_Ser_Proteases"/>
</dbReference>
<feature type="transmembrane region" description="Helical" evidence="5">
    <location>
        <begin position="101"/>
        <end position="119"/>
    </location>
</feature>
<dbReference type="GO" id="GO:0004252">
    <property type="term" value="F:serine-type endopeptidase activity"/>
    <property type="evidence" value="ECO:0007669"/>
    <property type="project" value="InterPro"/>
</dbReference>
<evidence type="ECO:0000313" key="7">
    <source>
        <dbReference type="EMBL" id="QGQ95256.1"/>
    </source>
</evidence>
<dbReference type="PROSITE" id="PS50106">
    <property type="entry name" value="PDZ"/>
    <property type="match status" value="1"/>
</dbReference>
<feature type="compositionally biased region" description="Low complexity" evidence="4">
    <location>
        <begin position="214"/>
        <end position="228"/>
    </location>
</feature>
<dbReference type="KEGG" id="ppsc:EHS13_10330"/>
<dbReference type="PANTHER" id="PTHR43343">
    <property type="entry name" value="PEPTIDASE S12"/>
    <property type="match status" value="1"/>
</dbReference>
<dbReference type="PRINTS" id="PR00834">
    <property type="entry name" value="PROTEASES2C"/>
</dbReference>
<keyword evidence="5" id="KW-0812">Transmembrane</keyword>
<dbReference type="Pfam" id="PF13180">
    <property type="entry name" value="PDZ_2"/>
    <property type="match status" value="1"/>
</dbReference>
<keyword evidence="2" id="KW-0378">Hydrolase</keyword>
<dbReference type="InterPro" id="IPR036034">
    <property type="entry name" value="PDZ_sf"/>
</dbReference>
<evidence type="ECO:0000256" key="2">
    <source>
        <dbReference type="ARBA" id="ARBA00022801"/>
    </source>
</evidence>
<dbReference type="Gene3D" id="2.40.10.120">
    <property type="match status" value="1"/>
</dbReference>
<reference evidence="8" key="1">
    <citation type="submission" date="2018-11" db="EMBL/GenBank/DDBJ databases">
        <title>Complete genome sequence of Paenibacillus sp. ML311-T8.</title>
        <authorList>
            <person name="Nam Y.-D."/>
            <person name="Kang J."/>
            <person name="Chung W.-H."/>
            <person name="Park Y.S."/>
        </authorList>
    </citation>
    <scope>NUCLEOTIDE SEQUENCE [LARGE SCALE GENOMIC DNA]</scope>
    <source>
        <strain evidence="8">ML311-T8</strain>
    </source>
</reference>
<keyword evidence="3" id="KW-0720">Serine protease</keyword>
<organism evidence="7 8">
    <name type="scientific">Paenibacillus psychroresistens</name>
    <dbReference type="NCBI Taxonomy" id="1778678"/>
    <lineage>
        <taxon>Bacteria</taxon>
        <taxon>Bacillati</taxon>
        <taxon>Bacillota</taxon>
        <taxon>Bacilli</taxon>
        <taxon>Bacillales</taxon>
        <taxon>Paenibacillaceae</taxon>
        <taxon>Paenibacillus</taxon>
    </lineage>
</organism>
<feature type="region of interest" description="Disordered" evidence="4">
    <location>
        <begin position="209"/>
        <end position="229"/>
    </location>
</feature>
<dbReference type="AlphaFoldDB" id="A0A6B8RIP7"/>
<dbReference type="InterPro" id="IPR001940">
    <property type="entry name" value="Peptidase_S1C"/>
</dbReference>
<evidence type="ECO:0000259" key="6">
    <source>
        <dbReference type="PROSITE" id="PS50106"/>
    </source>
</evidence>
<feature type="region of interest" description="Disordered" evidence="4">
    <location>
        <begin position="1"/>
        <end position="65"/>
    </location>
</feature>
<evidence type="ECO:0000256" key="3">
    <source>
        <dbReference type="ARBA" id="ARBA00022825"/>
    </source>
</evidence>
<sequence length="524" mass="56283">MEDNKKDYDEYLKNDEPKESEVKQEKPSYYYSYGPYKSSETEERSVDAQGTNHATGDRTEVEVTSPSPLRTMDTYENVEHSSTRSAAAVPKEPRRRVSGKSFFAGFLASAVVLASLMVYSDKMNLFTGDQVTVNVGNAAPANASVGSPDVKTAAVSSASDIVRPNNIAQIVESSSPAVVKIETLVKPKTRQGQSGGSLFDDPIFRQFFGDDGSEQQQEPQQDPSDSQGLQPLGMGSGFIFEKSGYILTNEHVIDGSDEIQVTVQGYEKPFIAKLLGNSYDLDLAVLKIVGTKDFPILPLGNVENTSVGDWVVAIGNPYGFEHTVTVGVLSAKERPIEIPDQQGTRNYKHLLQTDASINPGNSGGPLLNLNGEVIGINTAVSSQAQGIGFAIPTSTIQGVLDSLIKNVTIPKEPAPYIGVTVLDVPPSNVKDLQLTDTSGALVRDVPMGGPAFKAGIKTYDVILGVNGAEIKKSGELITKIQALKVADKVTLNISRDGKKMDVSVTIGDKNKDAAIIQQQQQQQQ</sequence>
<dbReference type="InterPro" id="IPR009003">
    <property type="entry name" value="Peptidase_S1_PA"/>
</dbReference>